<accession>A0A6A5BNC2</accession>
<evidence type="ECO:0000256" key="1">
    <source>
        <dbReference type="SAM" id="MobiDB-lite"/>
    </source>
</evidence>
<dbReference type="VEuPathDB" id="AmoebaDB:NfTy_082750"/>
<feature type="compositionally biased region" description="Low complexity" evidence="1">
    <location>
        <begin position="22"/>
        <end position="32"/>
    </location>
</feature>
<dbReference type="RefSeq" id="XP_044561075.1">
    <property type="nucleotide sequence ID" value="XM_044708019.1"/>
</dbReference>
<dbReference type="OrthoDB" id="420046at2759"/>
<feature type="compositionally biased region" description="Polar residues" evidence="1">
    <location>
        <begin position="1"/>
        <end position="13"/>
    </location>
</feature>
<keyword evidence="3" id="KW-1185">Reference proteome</keyword>
<dbReference type="Proteomes" id="UP000444721">
    <property type="component" value="Unassembled WGS sequence"/>
</dbReference>
<reference evidence="2 3" key="1">
    <citation type="journal article" date="2019" name="Sci. Rep.">
        <title>Nanopore sequencing improves the draft genome of the human pathogenic amoeba Naegleria fowleri.</title>
        <authorList>
            <person name="Liechti N."/>
            <person name="Schurch N."/>
            <person name="Bruggmann R."/>
            <person name="Wittwer M."/>
        </authorList>
    </citation>
    <scope>NUCLEOTIDE SEQUENCE [LARGE SCALE GENOMIC DNA]</scope>
    <source>
        <strain evidence="2 3">ATCC 30894</strain>
    </source>
</reference>
<gene>
    <name evidence="2" type="ORF">FDP41_004589</name>
</gene>
<sequence>MIPSQPALNQQQQGEHHVICTNNNSNSNNEKNSVIAKRSREFFRLSHYEQAGGKSTTAIEEEKQMKEQEALSEQEVLNMLVNGDTDSESLRQKTSLIQFIHDSIMGDDEVFKSPFGYRKITYCDYTASGRSLSFWKSL</sequence>
<proteinExistence type="predicted"/>
<dbReference type="VEuPathDB" id="AmoebaDB:FDP41_004589"/>
<protein>
    <submittedName>
        <fullName evidence="2">Uncharacterized protein</fullName>
    </submittedName>
</protein>
<organism evidence="2 3">
    <name type="scientific">Naegleria fowleri</name>
    <name type="common">Brain eating amoeba</name>
    <dbReference type="NCBI Taxonomy" id="5763"/>
    <lineage>
        <taxon>Eukaryota</taxon>
        <taxon>Discoba</taxon>
        <taxon>Heterolobosea</taxon>
        <taxon>Tetramitia</taxon>
        <taxon>Eutetramitia</taxon>
        <taxon>Vahlkampfiidae</taxon>
        <taxon>Naegleria</taxon>
    </lineage>
</organism>
<evidence type="ECO:0000313" key="2">
    <source>
        <dbReference type="EMBL" id="KAF0976362.1"/>
    </source>
</evidence>
<evidence type="ECO:0000313" key="3">
    <source>
        <dbReference type="Proteomes" id="UP000444721"/>
    </source>
</evidence>
<dbReference type="AlphaFoldDB" id="A0A6A5BNC2"/>
<name>A0A6A5BNC2_NAEFO</name>
<feature type="region of interest" description="Disordered" evidence="1">
    <location>
        <begin position="1"/>
        <end position="32"/>
    </location>
</feature>
<comment type="caution">
    <text evidence="2">The sequence shown here is derived from an EMBL/GenBank/DDBJ whole genome shotgun (WGS) entry which is preliminary data.</text>
</comment>
<dbReference type="EMBL" id="VFQX01000038">
    <property type="protein sequence ID" value="KAF0976362.1"/>
    <property type="molecule type" value="Genomic_DNA"/>
</dbReference>
<dbReference type="GeneID" id="68111807"/>